<dbReference type="EMBL" id="VJMH01007388">
    <property type="protein sequence ID" value="KAF0683599.1"/>
    <property type="molecule type" value="Genomic_DNA"/>
</dbReference>
<proteinExistence type="predicted"/>
<evidence type="ECO:0000313" key="3">
    <source>
        <dbReference type="EMBL" id="VFU01005.1"/>
    </source>
</evidence>
<name>A0A485LRU0_9STRA</name>
<keyword evidence="4" id="KW-1185">Reference proteome</keyword>
<reference evidence="3 4" key="1">
    <citation type="submission" date="2019-03" db="EMBL/GenBank/DDBJ databases">
        <authorList>
            <person name="Gaulin E."/>
            <person name="Dumas B."/>
        </authorList>
    </citation>
    <scope>NUCLEOTIDE SEQUENCE [LARGE SCALE GENOMIC DNA]</scope>
    <source>
        <strain evidence="3">CBS 568.67</strain>
    </source>
</reference>
<feature type="region of interest" description="Disordered" evidence="1">
    <location>
        <begin position="109"/>
        <end position="163"/>
    </location>
</feature>
<feature type="compositionally biased region" description="Low complexity" evidence="1">
    <location>
        <begin position="110"/>
        <end position="125"/>
    </location>
</feature>
<organism evidence="3 4">
    <name type="scientific">Aphanomyces stellatus</name>
    <dbReference type="NCBI Taxonomy" id="120398"/>
    <lineage>
        <taxon>Eukaryota</taxon>
        <taxon>Sar</taxon>
        <taxon>Stramenopiles</taxon>
        <taxon>Oomycota</taxon>
        <taxon>Saprolegniomycetes</taxon>
        <taxon>Saprolegniales</taxon>
        <taxon>Verrucalvaceae</taxon>
        <taxon>Aphanomyces</taxon>
    </lineage>
</organism>
<evidence type="ECO:0000313" key="2">
    <source>
        <dbReference type="EMBL" id="KAF0683599.1"/>
    </source>
</evidence>
<evidence type="ECO:0000313" key="4">
    <source>
        <dbReference type="Proteomes" id="UP000332933"/>
    </source>
</evidence>
<dbReference type="EMBL" id="CAADRA010007414">
    <property type="protein sequence ID" value="VFU01005.1"/>
    <property type="molecule type" value="Genomic_DNA"/>
</dbReference>
<dbReference type="AlphaFoldDB" id="A0A485LRU0"/>
<gene>
    <name evidence="3" type="primary">Aste57867_24365</name>
    <name evidence="2" type="ORF">As57867_024289</name>
    <name evidence="3" type="ORF">ASTE57867_24365</name>
</gene>
<sequence>MSVSSTQTEGGLAEYWKQHNALRVSYLEPVLLVYDAFQKYLAQDSIDEAVLDEKRQLAYYLEFVHFCKLVLEEQSGVSPARPWEDLARVRKYIQNIITPYVAKLPPPEVPEAAAASSSPPKVQVAWRGRRHNASGGRPVIERPSVSSLHPSSPSESHSSMQSDDDMDYWRQHAMLKETQLANCMAVYNAFQQYLARPPDASNAEQRQKLQYLLGYVEFCCHVLSETSQTHAPRPYADYKRVVKSINKIITPYMHKIQSENAATKTLPSVNDLFQRSNSSSVAAAAPPTPIHVPPVQSPSPAAAYWQQLGQLKHTYFDVVVDARQFFQLYLNHYSTQRPQVGTDRVLACVGPVIVSTMAFEHLQEIVYLYDYADFCVQVLQETSHSHPARSMQELQHVYNYIATIIVPHFDKLKAEVPEMVRSDTFLSNTNTQLRTESVVSASSTALQHTDSFLVAFDVDRLSMLSSSVHRSAATDTSMSTSSSSAEAKNYWRKHAALKEIYHDKVYTVLTSFQKYAAENSHAKSAAEARKLARLYEMLEYVEFCAGVLAESDKTHPPRDQGDLDVVHQYIIQIVNPYCQRLEAETTTLMGGRAS</sequence>
<feature type="compositionally biased region" description="Low complexity" evidence="1">
    <location>
        <begin position="144"/>
        <end position="161"/>
    </location>
</feature>
<dbReference type="Proteomes" id="UP000332933">
    <property type="component" value="Unassembled WGS sequence"/>
</dbReference>
<dbReference type="OrthoDB" id="69171at2759"/>
<reference evidence="2" key="2">
    <citation type="submission" date="2019-06" db="EMBL/GenBank/DDBJ databases">
        <title>Genomics analysis of Aphanomyces spp. identifies a new class of oomycete effector associated with host adaptation.</title>
        <authorList>
            <person name="Gaulin E."/>
        </authorList>
    </citation>
    <scope>NUCLEOTIDE SEQUENCE</scope>
    <source>
        <strain evidence="2">CBS 578.67</strain>
    </source>
</reference>
<protein>
    <submittedName>
        <fullName evidence="3">Aste57867_24365 protein</fullName>
    </submittedName>
</protein>
<evidence type="ECO:0000256" key="1">
    <source>
        <dbReference type="SAM" id="MobiDB-lite"/>
    </source>
</evidence>
<accession>A0A485LRU0</accession>